<keyword evidence="1" id="KW-1133">Transmembrane helix</keyword>
<evidence type="ECO:0000256" key="1">
    <source>
        <dbReference type="SAM" id="Phobius"/>
    </source>
</evidence>
<feature type="transmembrane region" description="Helical" evidence="1">
    <location>
        <begin position="335"/>
        <end position="351"/>
    </location>
</feature>
<keyword evidence="3" id="KW-1185">Reference proteome</keyword>
<dbReference type="RefSeq" id="WP_207940685.1">
    <property type="nucleotide sequence ID" value="NZ_CP147251.1"/>
</dbReference>
<keyword evidence="1" id="KW-0472">Membrane</keyword>
<proteinExistence type="predicted"/>
<accession>A0ABZ2ST95</accession>
<feature type="transmembrane region" description="Helical" evidence="1">
    <location>
        <begin position="530"/>
        <end position="550"/>
    </location>
</feature>
<evidence type="ECO:0000313" key="2">
    <source>
        <dbReference type="EMBL" id="WYJ77149.1"/>
    </source>
</evidence>
<feature type="transmembrane region" description="Helical" evidence="1">
    <location>
        <begin position="363"/>
        <end position="385"/>
    </location>
</feature>
<keyword evidence="1" id="KW-0812">Transmembrane</keyword>
<reference evidence="2 3" key="1">
    <citation type="submission" date="2021-03" db="EMBL/GenBank/DDBJ databases">
        <authorList>
            <person name="Gilmore M.S."/>
            <person name="Schwartzman J."/>
            <person name="Van Tyne D."/>
            <person name="Martin M."/>
            <person name="Earl A.M."/>
            <person name="Manson A.L."/>
            <person name="Straub T."/>
            <person name="Salamzade R."/>
            <person name="Saavedra J."/>
            <person name="Lebreton F."/>
            <person name="Prichula J."/>
            <person name="Schaufler K."/>
            <person name="Gaca A."/>
            <person name="Sgardioli B."/>
            <person name="Wagenaar J."/>
            <person name="Strong T."/>
        </authorList>
    </citation>
    <scope>NUCLEOTIDE SEQUENCE [LARGE SCALE GENOMIC DNA]</scope>
    <source>
        <strain evidence="2 3">DIV2402</strain>
    </source>
</reference>
<dbReference type="EMBL" id="CP147251">
    <property type="protein sequence ID" value="WYJ77149.1"/>
    <property type="molecule type" value="Genomic_DNA"/>
</dbReference>
<feature type="transmembrane region" description="Helical" evidence="1">
    <location>
        <begin position="124"/>
        <end position="143"/>
    </location>
</feature>
<feature type="transmembrane region" description="Helical" evidence="1">
    <location>
        <begin position="266"/>
        <end position="284"/>
    </location>
</feature>
<evidence type="ECO:0000313" key="3">
    <source>
        <dbReference type="Proteomes" id="UP000664701"/>
    </source>
</evidence>
<feature type="transmembrane region" description="Helical" evidence="1">
    <location>
        <begin position="296"/>
        <end position="315"/>
    </location>
</feature>
<evidence type="ECO:0008006" key="4">
    <source>
        <dbReference type="Google" id="ProtNLM"/>
    </source>
</evidence>
<feature type="transmembrane region" description="Helical" evidence="1">
    <location>
        <begin position="220"/>
        <end position="242"/>
    </location>
</feature>
<protein>
    <recommendedName>
        <fullName evidence="4">Membrane protein 6-pyruvoyl-tetrahydropterin synthase-related domain-containing protein</fullName>
    </recommendedName>
</protein>
<feature type="transmembrane region" description="Helical" evidence="1">
    <location>
        <begin position="93"/>
        <end position="112"/>
    </location>
</feature>
<organism evidence="2 3">
    <name type="scientific">Candidatus Enterococcus lowellii</name>
    <dbReference type="NCBI Taxonomy" id="2230877"/>
    <lineage>
        <taxon>Bacteria</taxon>
        <taxon>Bacillati</taxon>
        <taxon>Bacillota</taxon>
        <taxon>Bacilli</taxon>
        <taxon>Lactobacillales</taxon>
        <taxon>Enterococcaceae</taxon>
        <taxon>Enterococcus</taxon>
    </lineage>
</organism>
<reference evidence="2 3" key="2">
    <citation type="submission" date="2024-03" db="EMBL/GenBank/DDBJ databases">
        <title>The Genome Sequence of Enterococcus sp. DIV2402.</title>
        <authorList>
            <consortium name="The Broad Institute Genomics Platform"/>
            <consortium name="The Broad Institute Microbial Omics Core"/>
            <consortium name="The Broad Institute Genomic Center for Infectious Diseases"/>
            <person name="Earl A."/>
            <person name="Manson A."/>
            <person name="Gilmore M."/>
            <person name="Schwartman J."/>
            <person name="Shea T."/>
            <person name="Abouelleil A."/>
            <person name="Cao P."/>
            <person name="Chapman S."/>
            <person name="Cusick C."/>
            <person name="Young S."/>
            <person name="Neafsey D."/>
            <person name="Nusbaum C."/>
            <person name="Birren B."/>
        </authorList>
    </citation>
    <scope>NUCLEOTIDE SEQUENCE [LARGE SCALE GENOMIC DNA]</scope>
    <source>
        <strain evidence="2 3">DIV2402</strain>
    </source>
</reference>
<feature type="transmembrane region" description="Helical" evidence="1">
    <location>
        <begin position="189"/>
        <end position="208"/>
    </location>
</feature>
<sequence length="562" mass="65383">MNFFLKNRRLIGYLGAICLLFGPQIFSQQVILGSDSLFHFNRFYDTAMQMKEQNWQYFISMYGFHESGRIVNALYGPLIAYFQGGLLLLTGTWFRYQLSSNLLLAFLAFFSMNQLLKHYQIDQYFRYPISFFFVTTYAIQYWVLRQGFSSWGIALLPICLIPMKELIDKRRLPIVTVGLSVAAMVQTHLFTSLLLVSIYFLVFIYVWIMSNQKIMLFKQLASSMIVCGIFSMNIWLVLYQLYTDNQLVAPFVNKEIYLSTINYQSAYWLLTPISFLGVIFWLIKETSVYRKKLPKPTLFIGGISLVYLLFSTNLIPWKLLSEQSFKIIELIQFPFRFFMPFIVLCGLYWGLIQQKTQKRNKKVEKGVVIISIIQTILVSSFHLFMQYQQSPATYLGKHARFTGAVVEEVVDSFHSHNLSELLQLVNKSTPDYVPIYQKTADNKYELYRQEIIEAKGFDKKVKDRKLIIEWFALEEETMVPIVAYKGTELNFNQTKLEIADVTFSPIGAPILLSQKGLNHLEVTYPATKNYNYLFIVVVVLWLGVGGYLGVEKLRKMYVGRSD</sequence>
<gene>
    <name evidence="2" type="ORF">DOK78_001787</name>
</gene>
<dbReference type="Proteomes" id="UP000664701">
    <property type="component" value="Chromosome"/>
</dbReference>
<name>A0ABZ2ST95_9ENTE</name>